<accession>A0A2S9TKZ0</accession>
<evidence type="ECO:0000313" key="2">
    <source>
        <dbReference type="Proteomes" id="UP000239151"/>
    </source>
</evidence>
<name>A0A2S9TKZ0_9BACT</name>
<protein>
    <submittedName>
        <fullName evidence="1">Uncharacterized protein</fullName>
    </submittedName>
</protein>
<proteinExistence type="predicted"/>
<reference evidence="1 2" key="1">
    <citation type="submission" date="2017-09" db="EMBL/GenBank/DDBJ databases">
        <title>Reassesment of A. cryaerophilus.</title>
        <authorList>
            <person name="Perez-Cataluna A."/>
            <person name="Collado L."/>
            <person name="Salgado O."/>
            <person name="Lefinanco V."/>
            <person name="Figueras M.J."/>
        </authorList>
    </citation>
    <scope>NUCLEOTIDE SEQUENCE [LARGE SCALE GENOMIC DNA]</scope>
    <source>
        <strain evidence="1 2">LMG 9065</strain>
    </source>
</reference>
<dbReference type="EMBL" id="NXGI01000001">
    <property type="protein sequence ID" value="PRM99510.1"/>
    <property type="molecule type" value="Genomic_DNA"/>
</dbReference>
<dbReference type="Proteomes" id="UP000239151">
    <property type="component" value="Unassembled WGS sequence"/>
</dbReference>
<dbReference type="AlphaFoldDB" id="A0A2S9TKZ0"/>
<sequence>MNIVPSKKLIDKLLCMEVDDNDFHQATLNMMYQEWQTNYIGYTYKEILDWFEDTYDSFAKFAVLIGKYNQQICNGGHIQYFDNGYANGDGGCFYKHSSSIPLHNELIKLFEKTELKEDELSLKVLKILKKFEIEEEDDEILNYDYLRALDNQYYELCDEFMELINDYIKQKIIGESKC</sequence>
<organism evidence="1 2">
    <name type="scientific">Aliarcobacter cryaerophilus</name>
    <dbReference type="NCBI Taxonomy" id="28198"/>
    <lineage>
        <taxon>Bacteria</taxon>
        <taxon>Pseudomonadati</taxon>
        <taxon>Campylobacterota</taxon>
        <taxon>Epsilonproteobacteria</taxon>
        <taxon>Campylobacterales</taxon>
        <taxon>Arcobacteraceae</taxon>
        <taxon>Aliarcobacter</taxon>
    </lineage>
</organism>
<evidence type="ECO:0000313" key="1">
    <source>
        <dbReference type="EMBL" id="PRM99510.1"/>
    </source>
</evidence>
<comment type="caution">
    <text evidence="1">The sequence shown here is derived from an EMBL/GenBank/DDBJ whole genome shotgun (WGS) entry which is preliminary data.</text>
</comment>
<gene>
    <name evidence="1" type="ORF">CJ670_00300</name>
</gene>